<dbReference type="InterPro" id="IPR017853">
    <property type="entry name" value="GH"/>
</dbReference>
<dbReference type="InterPro" id="IPR002053">
    <property type="entry name" value="Glyco_hydro_25"/>
</dbReference>
<gene>
    <name evidence="2" type="ORF">GCM10009754_69630</name>
</gene>
<evidence type="ECO:0008006" key="4">
    <source>
        <dbReference type="Google" id="ProtNLM"/>
    </source>
</evidence>
<sequence length="299" mass="32197">MALGIDIYRKFQTVTDWNAVRNHGVGYVWTKLTDGGGIATAGPADAIVNGAKSVGIPVGGYHYAQFSPTPERQAEIFVAEVRRLGATGLVPALDLEAPFGPNAAARDFGIRFCRRVADLGFRPGVYMNNAFAKATRPDRWGIPGLAIWIARYGARPDPAAGHYDVHQYSSSGQIPGIRASGVDLNDSYTSNHFADGGEFLSALPEDQQNFVVGGVYDVREDLSVPFREKGKSAGRVLRDLTSLSEPIQSRVVPANSFSAAEMLAWIDLNTAGNRKGVDELAKLFDQIAADIEEIKPAST</sequence>
<dbReference type="Proteomes" id="UP001501116">
    <property type="component" value="Unassembled WGS sequence"/>
</dbReference>
<comment type="caution">
    <text evidence="2">The sequence shown here is derived from an EMBL/GenBank/DDBJ whole genome shotgun (WGS) entry which is preliminary data.</text>
</comment>
<protein>
    <recommendedName>
        <fullName evidence="4">Lyzozyme M1 (1,4-beta-N-acetylmuramidase), GH25 family</fullName>
    </recommendedName>
</protein>
<name>A0ABN2S9L3_9PSEU</name>
<reference evidence="2 3" key="1">
    <citation type="journal article" date="2019" name="Int. J. Syst. Evol. Microbiol.">
        <title>The Global Catalogue of Microorganisms (GCM) 10K type strain sequencing project: providing services to taxonomists for standard genome sequencing and annotation.</title>
        <authorList>
            <consortium name="The Broad Institute Genomics Platform"/>
            <consortium name="The Broad Institute Genome Sequencing Center for Infectious Disease"/>
            <person name="Wu L."/>
            <person name="Ma J."/>
        </authorList>
    </citation>
    <scope>NUCLEOTIDE SEQUENCE [LARGE SCALE GENOMIC DNA]</scope>
    <source>
        <strain evidence="2 3">JCM 14545</strain>
    </source>
</reference>
<comment type="similarity">
    <text evidence="1">Belongs to the glycosyl hydrolase 25 family.</text>
</comment>
<dbReference type="EMBL" id="BAAANN010000037">
    <property type="protein sequence ID" value="GAA1982735.1"/>
    <property type="molecule type" value="Genomic_DNA"/>
</dbReference>
<dbReference type="Pfam" id="PF01183">
    <property type="entry name" value="Glyco_hydro_25"/>
    <property type="match status" value="1"/>
</dbReference>
<evidence type="ECO:0000256" key="1">
    <source>
        <dbReference type="ARBA" id="ARBA00010646"/>
    </source>
</evidence>
<dbReference type="RefSeq" id="WP_344428886.1">
    <property type="nucleotide sequence ID" value="NZ_BAAANN010000037.1"/>
</dbReference>
<dbReference type="Gene3D" id="3.20.20.80">
    <property type="entry name" value="Glycosidases"/>
    <property type="match status" value="1"/>
</dbReference>
<dbReference type="PANTHER" id="PTHR34135:SF2">
    <property type="entry name" value="LYSOZYME"/>
    <property type="match status" value="1"/>
</dbReference>
<organism evidence="2 3">
    <name type="scientific">Amycolatopsis minnesotensis</name>
    <dbReference type="NCBI Taxonomy" id="337894"/>
    <lineage>
        <taxon>Bacteria</taxon>
        <taxon>Bacillati</taxon>
        <taxon>Actinomycetota</taxon>
        <taxon>Actinomycetes</taxon>
        <taxon>Pseudonocardiales</taxon>
        <taxon>Pseudonocardiaceae</taxon>
        <taxon>Amycolatopsis</taxon>
    </lineage>
</organism>
<evidence type="ECO:0000313" key="2">
    <source>
        <dbReference type="EMBL" id="GAA1982735.1"/>
    </source>
</evidence>
<keyword evidence="3" id="KW-1185">Reference proteome</keyword>
<dbReference type="CDD" id="cd00599">
    <property type="entry name" value="GH25_muramidase"/>
    <property type="match status" value="1"/>
</dbReference>
<accession>A0ABN2S9L3</accession>
<proteinExistence type="inferred from homology"/>
<evidence type="ECO:0000313" key="3">
    <source>
        <dbReference type="Proteomes" id="UP001501116"/>
    </source>
</evidence>
<dbReference type="PROSITE" id="PS51904">
    <property type="entry name" value="GLYCOSYL_HYDROL_F25_2"/>
    <property type="match status" value="1"/>
</dbReference>
<dbReference type="SUPFAM" id="SSF51445">
    <property type="entry name" value="(Trans)glycosidases"/>
    <property type="match status" value="1"/>
</dbReference>
<dbReference type="PANTHER" id="PTHR34135">
    <property type="entry name" value="LYSOZYME"/>
    <property type="match status" value="1"/>
</dbReference>